<comment type="caution">
    <text evidence="2">The sequence shown here is derived from an EMBL/GenBank/DDBJ whole genome shotgun (WGS) entry which is preliminary data.</text>
</comment>
<evidence type="ECO:0000313" key="3">
    <source>
        <dbReference type="Proteomes" id="UP001482620"/>
    </source>
</evidence>
<keyword evidence="3" id="KW-1185">Reference proteome</keyword>
<protein>
    <submittedName>
        <fullName evidence="2">Uncharacterized protein</fullName>
    </submittedName>
</protein>
<feature type="compositionally biased region" description="Basic residues" evidence="1">
    <location>
        <begin position="1"/>
        <end position="11"/>
    </location>
</feature>
<name>A0ABV0SXQ9_9TELE</name>
<feature type="non-terminal residue" evidence="2">
    <location>
        <position position="201"/>
    </location>
</feature>
<evidence type="ECO:0000313" key="2">
    <source>
        <dbReference type="EMBL" id="MEQ2225304.1"/>
    </source>
</evidence>
<accession>A0ABV0SXQ9</accession>
<dbReference type="Proteomes" id="UP001482620">
    <property type="component" value="Unassembled WGS sequence"/>
</dbReference>
<proteinExistence type="predicted"/>
<gene>
    <name evidence="2" type="ORF">ILYODFUR_016092</name>
</gene>
<feature type="region of interest" description="Disordered" evidence="1">
    <location>
        <begin position="1"/>
        <end position="41"/>
    </location>
</feature>
<sequence>MTDRPHPRRTKSPLSRPSKHEEGLPVNLPHGQKRSSVHAAGQAVVHYKQNTGSQPNREYSRYTEVMKKTNAGSKYIMDRTAPLDRVGIGERSYPSRSGAIWSSDAARLCLSSRFGTLPQMDFGEPSGKRLKFSASTNREVETAHQQTPVMEHWPTLELRPEVYCTSPYQAYRTCRGEIPQPHSQISATGPQTRAPKAKSTK</sequence>
<dbReference type="EMBL" id="JAHRIQ010013032">
    <property type="protein sequence ID" value="MEQ2225304.1"/>
    <property type="molecule type" value="Genomic_DNA"/>
</dbReference>
<evidence type="ECO:0000256" key="1">
    <source>
        <dbReference type="SAM" id="MobiDB-lite"/>
    </source>
</evidence>
<feature type="compositionally biased region" description="Polar residues" evidence="1">
    <location>
        <begin position="181"/>
        <end position="191"/>
    </location>
</feature>
<reference evidence="2 3" key="1">
    <citation type="submission" date="2021-06" db="EMBL/GenBank/DDBJ databases">
        <authorList>
            <person name="Palmer J.M."/>
        </authorList>
    </citation>
    <scope>NUCLEOTIDE SEQUENCE [LARGE SCALE GENOMIC DNA]</scope>
    <source>
        <strain evidence="3">if_2019</strain>
        <tissue evidence="2">Muscle</tissue>
    </source>
</reference>
<feature type="region of interest" description="Disordered" evidence="1">
    <location>
        <begin position="178"/>
        <end position="201"/>
    </location>
</feature>
<organism evidence="2 3">
    <name type="scientific">Ilyodon furcidens</name>
    <name type="common">goldbreast splitfin</name>
    <dbReference type="NCBI Taxonomy" id="33524"/>
    <lineage>
        <taxon>Eukaryota</taxon>
        <taxon>Metazoa</taxon>
        <taxon>Chordata</taxon>
        <taxon>Craniata</taxon>
        <taxon>Vertebrata</taxon>
        <taxon>Euteleostomi</taxon>
        <taxon>Actinopterygii</taxon>
        <taxon>Neopterygii</taxon>
        <taxon>Teleostei</taxon>
        <taxon>Neoteleostei</taxon>
        <taxon>Acanthomorphata</taxon>
        <taxon>Ovalentaria</taxon>
        <taxon>Atherinomorphae</taxon>
        <taxon>Cyprinodontiformes</taxon>
        <taxon>Goodeidae</taxon>
        <taxon>Ilyodon</taxon>
    </lineage>
</organism>